<gene>
    <name evidence="6" type="ORF">I0K15_10685</name>
</gene>
<comment type="subcellular location">
    <subcellularLocation>
        <location evidence="1">Cell envelope</location>
    </subcellularLocation>
</comment>
<dbReference type="Gene3D" id="3.40.50.2300">
    <property type="match status" value="2"/>
</dbReference>
<accession>A0A7S9QBQ4</accession>
<evidence type="ECO:0000313" key="6">
    <source>
        <dbReference type="EMBL" id="QPH52296.1"/>
    </source>
</evidence>
<dbReference type="RefSeq" id="WP_196101510.1">
    <property type="nucleotide sequence ID" value="NZ_CP064942.1"/>
</dbReference>
<sequence length="312" mass="32926">MKHLLSTLAAAALCAGVAQAEDVTIGVSIPAATHGWAGGLNWHAQEAERRLEAAHEGLNIVIAAAGSATEQANALEDMVAVQQVDALVILPFESDPLTDPVRQVAESGAFITVVDRGLTDPSIQNIYVAGDNVGFGRSAGEYMVDRLESGAQVVAMRGIPTVIDDQRMQGFEEAIDGSGIELLAAEHANWSRDDAFEVMQDYLTRFPEIDAVWAADDDMALGALEAIREAGREDEMFLVGGGGAAAVIRGVAEGDATIPATVLYPPSMIATAIDLTVARFMSNGPVEGTFNLASPLITEANAEAFYYEDSPY</sequence>
<feature type="signal peptide" evidence="4">
    <location>
        <begin position="1"/>
        <end position="20"/>
    </location>
</feature>
<evidence type="ECO:0000313" key="7">
    <source>
        <dbReference type="Proteomes" id="UP000594800"/>
    </source>
</evidence>
<evidence type="ECO:0000256" key="3">
    <source>
        <dbReference type="ARBA" id="ARBA00022729"/>
    </source>
</evidence>
<evidence type="ECO:0000256" key="1">
    <source>
        <dbReference type="ARBA" id="ARBA00004196"/>
    </source>
</evidence>
<feature type="chain" id="PRO_5032531932" evidence="4">
    <location>
        <begin position="21"/>
        <end position="312"/>
    </location>
</feature>
<evidence type="ECO:0000256" key="2">
    <source>
        <dbReference type="ARBA" id="ARBA00007639"/>
    </source>
</evidence>
<dbReference type="Pfam" id="PF13407">
    <property type="entry name" value="Peripla_BP_4"/>
    <property type="match status" value="1"/>
</dbReference>
<dbReference type="SUPFAM" id="SSF53822">
    <property type="entry name" value="Periplasmic binding protein-like I"/>
    <property type="match status" value="1"/>
</dbReference>
<dbReference type="PANTHER" id="PTHR46847:SF1">
    <property type="entry name" value="D-ALLOSE-BINDING PERIPLASMIC PROTEIN-RELATED"/>
    <property type="match status" value="1"/>
</dbReference>
<keyword evidence="3 4" id="KW-0732">Signal</keyword>
<name>A0A7S9QBQ4_9RHOB</name>
<organism evidence="6 7">
    <name type="scientific">Pontivivens ytuae</name>
    <dbReference type="NCBI Taxonomy" id="2789856"/>
    <lineage>
        <taxon>Bacteria</taxon>
        <taxon>Pseudomonadati</taxon>
        <taxon>Pseudomonadota</taxon>
        <taxon>Alphaproteobacteria</taxon>
        <taxon>Rhodobacterales</taxon>
        <taxon>Paracoccaceae</taxon>
        <taxon>Pontivivens</taxon>
    </lineage>
</organism>
<reference evidence="6 7" key="1">
    <citation type="submission" date="2020-11" db="EMBL/GenBank/DDBJ databases">
        <title>Description of Pontivivens ytuae sp. nov. isolated from deep sea sediment of Mariana Trench.</title>
        <authorList>
            <person name="Wang Z."/>
            <person name="Sun Q.-L."/>
            <person name="Xu X.-D."/>
            <person name="Tang Y.-Z."/>
            <person name="Zhang J."/>
        </authorList>
    </citation>
    <scope>NUCLEOTIDE SEQUENCE [LARGE SCALE GENOMIC DNA]</scope>
    <source>
        <strain evidence="6 7">MT2928</strain>
    </source>
</reference>
<dbReference type="EMBL" id="CP064942">
    <property type="protein sequence ID" value="QPH52296.1"/>
    <property type="molecule type" value="Genomic_DNA"/>
</dbReference>
<dbReference type="KEGG" id="poz:I0K15_10685"/>
<dbReference type="PANTHER" id="PTHR46847">
    <property type="entry name" value="D-ALLOSE-BINDING PERIPLASMIC PROTEIN-RELATED"/>
    <property type="match status" value="1"/>
</dbReference>
<evidence type="ECO:0000256" key="4">
    <source>
        <dbReference type="SAM" id="SignalP"/>
    </source>
</evidence>
<dbReference type="AlphaFoldDB" id="A0A7S9QBQ4"/>
<protein>
    <submittedName>
        <fullName evidence="6">Substrate-binding domain-containing protein</fullName>
    </submittedName>
</protein>
<keyword evidence="7" id="KW-1185">Reference proteome</keyword>
<dbReference type="GO" id="GO:0030246">
    <property type="term" value="F:carbohydrate binding"/>
    <property type="evidence" value="ECO:0007669"/>
    <property type="project" value="UniProtKB-ARBA"/>
</dbReference>
<dbReference type="Proteomes" id="UP000594800">
    <property type="component" value="Chromosome"/>
</dbReference>
<proteinExistence type="inferred from homology"/>
<evidence type="ECO:0000259" key="5">
    <source>
        <dbReference type="Pfam" id="PF13407"/>
    </source>
</evidence>
<feature type="domain" description="Periplasmic binding protein" evidence="5">
    <location>
        <begin position="25"/>
        <end position="272"/>
    </location>
</feature>
<dbReference type="InterPro" id="IPR028082">
    <property type="entry name" value="Peripla_BP_I"/>
</dbReference>
<comment type="similarity">
    <text evidence="2">Belongs to the bacterial solute-binding protein 2 family.</text>
</comment>
<dbReference type="InterPro" id="IPR025997">
    <property type="entry name" value="SBP_2_dom"/>
</dbReference>
<dbReference type="GO" id="GO:0030313">
    <property type="term" value="C:cell envelope"/>
    <property type="evidence" value="ECO:0007669"/>
    <property type="project" value="UniProtKB-SubCell"/>
</dbReference>